<dbReference type="GO" id="GO:0000160">
    <property type="term" value="P:phosphorelay signal transduction system"/>
    <property type="evidence" value="ECO:0007669"/>
    <property type="project" value="UniProtKB-KW"/>
</dbReference>
<gene>
    <name evidence="6" type="ORF">MKW94_020494</name>
</gene>
<dbReference type="Pfam" id="PF00072">
    <property type="entry name" value="Response_reg"/>
    <property type="match status" value="1"/>
</dbReference>
<dbReference type="InterPro" id="IPR011006">
    <property type="entry name" value="CheY-like_superfamily"/>
</dbReference>
<evidence type="ECO:0000259" key="5">
    <source>
        <dbReference type="PROSITE" id="PS50110"/>
    </source>
</evidence>
<feature type="transmembrane region" description="Helical" evidence="4">
    <location>
        <begin position="18"/>
        <end position="42"/>
    </location>
</feature>
<dbReference type="PANTHER" id="PTHR43874:SF85">
    <property type="entry name" value="TWO-COMPONENT RESPONSE REGULATOR ORR2"/>
    <property type="match status" value="1"/>
</dbReference>
<dbReference type="SUPFAM" id="SSF52172">
    <property type="entry name" value="CheY-like"/>
    <property type="match status" value="1"/>
</dbReference>
<dbReference type="PROSITE" id="PS50110">
    <property type="entry name" value="RESPONSE_REGULATORY"/>
    <property type="match status" value="1"/>
</dbReference>
<sequence>MVSTPCPHLPPPRDNQQYLSSLLFSFFFFSTIFLSNFFCCIFPNTTTMAEFPPSTTPPSPTTTPTPSSSTTTSCSNSHVIHILAVDDCLVDRKIVEKLLKTAKFKVTIVASGKKALEVLGLNEAKVETPLNEHNIDIIFTDYCMPEMNGYDLLKVIKEHSHLKSIPVVIMSSEHDPERISRCLATGAEEFMSKPLQLRDIHRLRSYVTPVQHITKTGTKRKLPLDLIPDNNGSERRPCIAGVAVA</sequence>
<comment type="caution">
    <text evidence="6">The sequence shown here is derived from an EMBL/GenBank/DDBJ whole genome shotgun (WGS) entry which is preliminary data.</text>
</comment>
<dbReference type="Proteomes" id="UP001177140">
    <property type="component" value="Unassembled WGS sequence"/>
</dbReference>
<dbReference type="EMBL" id="JAJJMA010022197">
    <property type="protein sequence ID" value="MCL7023440.1"/>
    <property type="molecule type" value="Genomic_DNA"/>
</dbReference>
<evidence type="ECO:0000313" key="6">
    <source>
        <dbReference type="EMBL" id="MCL7023440.1"/>
    </source>
</evidence>
<evidence type="ECO:0000313" key="7">
    <source>
        <dbReference type="Proteomes" id="UP001177140"/>
    </source>
</evidence>
<keyword evidence="4" id="KW-0472">Membrane</keyword>
<proteinExistence type="predicted"/>
<organism evidence="6 7">
    <name type="scientific">Papaver nudicaule</name>
    <name type="common">Iceland poppy</name>
    <dbReference type="NCBI Taxonomy" id="74823"/>
    <lineage>
        <taxon>Eukaryota</taxon>
        <taxon>Viridiplantae</taxon>
        <taxon>Streptophyta</taxon>
        <taxon>Embryophyta</taxon>
        <taxon>Tracheophyta</taxon>
        <taxon>Spermatophyta</taxon>
        <taxon>Magnoliopsida</taxon>
        <taxon>Ranunculales</taxon>
        <taxon>Papaveraceae</taxon>
        <taxon>Papaveroideae</taxon>
        <taxon>Papaver</taxon>
    </lineage>
</organism>
<feature type="modified residue" description="4-aspartylphosphate" evidence="2">
    <location>
        <position position="141"/>
    </location>
</feature>
<dbReference type="Gene3D" id="3.40.50.2300">
    <property type="match status" value="1"/>
</dbReference>
<evidence type="ECO:0000256" key="1">
    <source>
        <dbReference type="ARBA" id="ARBA00023012"/>
    </source>
</evidence>
<dbReference type="InterPro" id="IPR045279">
    <property type="entry name" value="ARR-like"/>
</dbReference>
<evidence type="ECO:0000256" key="2">
    <source>
        <dbReference type="PROSITE-ProRule" id="PRU00169"/>
    </source>
</evidence>
<protein>
    <recommendedName>
        <fullName evidence="5">Response regulatory domain-containing protein</fullName>
    </recommendedName>
</protein>
<keyword evidence="2" id="KW-0597">Phosphoprotein</keyword>
<keyword evidence="4" id="KW-1133">Transmembrane helix</keyword>
<dbReference type="PANTHER" id="PTHR43874">
    <property type="entry name" value="TWO-COMPONENT RESPONSE REGULATOR"/>
    <property type="match status" value="1"/>
</dbReference>
<dbReference type="InterPro" id="IPR001789">
    <property type="entry name" value="Sig_transdc_resp-reg_receiver"/>
</dbReference>
<keyword evidence="7" id="KW-1185">Reference proteome</keyword>
<feature type="region of interest" description="Disordered" evidence="3">
    <location>
        <begin position="51"/>
        <end position="74"/>
    </location>
</feature>
<evidence type="ECO:0000256" key="3">
    <source>
        <dbReference type="SAM" id="MobiDB-lite"/>
    </source>
</evidence>
<evidence type="ECO:0000256" key="4">
    <source>
        <dbReference type="SAM" id="Phobius"/>
    </source>
</evidence>
<keyword evidence="4" id="KW-0812">Transmembrane</keyword>
<dbReference type="GO" id="GO:0009736">
    <property type="term" value="P:cytokinin-activated signaling pathway"/>
    <property type="evidence" value="ECO:0007669"/>
    <property type="project" value="InterPro"/>
</dbReference>
<feature type="compositionally biased region" description="Low complexity" evidence="3">
    <location>
        <begin position="64"/>
        <end position="73"/>
    </location>
</feature>
<dbReference type="SMART" id="SM00448">
    <property type="entry name" value="REC"/>
    <property type="match status" value="1"/>
</dbReference>
<keyword evidence="1" id="KW-0902">Two-component regulatory system</keyword>
<feature type="domain" description="Response regulatory" evidence="5">
    <location>
        <begin position="81"/>
        <end position="208"/>
    </location>
</feature>
<feature type="compositionally biased region" description="Pro residues" evidence="3">
    <location>
        <begin position="54"/>
        <end position="63"/>
    </location>
</feature>
<accession>A0AA41RV69</accession>
<dbReference type="CDD" id="cd17581">
    <property type="entry name" value="REC_typeA_ARR"/>
    <property type="match status" value="1"/>
</dbReference>
<reference evidence="6" key="1">
    <citation type="submission" date="2022-03" db="EMBL/GenBank/DDBJ databases">
        <title>A functionally conserved STORR gene fusion in Papaver species that diverged 16.8 million years ago.</title>
        <authorList>
            <person name="Catania T."/>
        </authorList>
    </citation>
    <scope>NUCLEOTIDE SEQUENCE</scope>
    <source>
        <strain evidence="6">S-191538</strain>
    </source>
</reference>
<name>A0AA41RV69_PAPNU</name>
<dbReference type="AlphaFoldDB" id="A0AA41RV69"/>